<protein>
    <recommendedName>
        <fullName evidence="3">Copper amine oxidase catalytic domain-containing protein</fullName>
    </recommendedName>
</protein>
<dbReference type="GO" id="GO:0048038">
    <property type="term" value="F:quinone binding"/>
    <property type="evidence" value="ECO:0007669"/>
    <property type="project" value="InterPro"/>
</dbReference>
<dbReference type="InterPro" id="IPR050425">
    <property type="entry name" value="NAD(P)_dehydrat-like"/>
</dbReference>
<comment type="caution">
    <text evidence="4">The sequence shown here is derived from an EMBL/GenBank/DDBJ whole genome shotgun (WGS) entry which is preliminary data.</text>
</comment>
<dbReference type="GO" id="GO:0008131">
    <property type="term" value="F:primary methylamine oxidase activity"/>
    <property type="evidence" value="ECO:0007669"/>
    <property type="project" value="InterPro"/>
</dbReference>
<reference evidence="4" key="1">
    <citation type="journal article" date="2021" name="Nat. Commun.">
        <title>Genetic determinants of endophytism in the Arabidopsis root mycobiome.</title>
        <authorList>
            <person name="Mesny F."/>
            <person name="Miyauchi S."/>
            <person name="Thiergart T."/>
            <person name="Pickel B."/>
            <person name="Atanasova L."/>
            <person name="Karlsson M."/>
            <person name="Huettel B."/>
            <person name="Barry K.W."/>
            <person name="Haridas S."/>
            <person name="Chen C."/>
            <person name="Bauer D."/>
            <person name="Andreopoulos W."/>
            <person name="Pangilinan J."/>
            <person name="LaButti K."/>
            <person name="Riley R."/>
            <person name="Lipzen A."/>
            <person name="Clum A."/>
            <person name="Drula E."/>
            <person name="Henrissat B."/>
            <person name="Kohler A."/>
            <person name="Grigoriev I.V."/>
            <person name="Martin F.M."/>
            <person name="Hacquard S."/>
        </authorList>
    </citation>
    <scope>NUCLEOTIDE SEQUENCE</scope>
    <source>
        <strain evidence="4">MPI-CAGE-CH-0235</strain>
    </source>
</reference>
<evidence type="ECO:0000313" key="5">
    <source>
        <dbReference type="Proteomes" id="UP000813444"/>
    </source>
</evidence>
<dbReference type="InterPro" id="IPR036460">
    <property type="entry name" value="Cu_amine_oxidase_C_sf"/>
</dbReference>
<dbReference type="PANTHER" id="PTHR10366">
    <property type="entry name" value="NAD DEPENDENT EPIMERASE/DEHYDRATASE"/>
    <property type="match status" value="1"/>
</dbReference>
<evidence type="ECO:0000256" key="2">
    <source>
        <dbReference type="ARBA" id="ARBA00023445"/>
    </source>
</evidence>
<proteinExistence type="inferred from homology"/>
<dbReference type="InterPro" id="IPR036291">
    <property type="entry name" value="NAD(P)-bd_dom_sf"/>
</dbReference>
<dbReference type="PANTHER" id="PTHR10366:SF564">
    <property type="entry name" value="STEROL-4-ALPHA-CARBOXYLATE 3-DEHYDROGENASE, DECARBOXYLATING"/>
    <property type="match status" value="1"/>
</dbReference>
<organism evidence="4 5">
    <name type="scientific">Stachybotrys elegans</name>
    <dbReference type="NCBI Taxonomy" id="80388"/>
    <lineage>
        <taxon>Eukaryota</taxon>
        <taxon>Fungi</taxon>
        <taxon>Dikarya</taxon>
        <taxon>Ascomycota</taxon>
        <taxon>Pezizomycotina</taxon>
        <taxon>Sordariomycetes</taxon>
        <taxon>Hypocreomycetidae</taxon>
        <taxon>Hypocreales</taxon>
        <taxon>Stachybotryaceae</taxon>
        <taxon>Stachybotrys</taxon>
    </lineage>
</organism>
<keyword evidence="1" id="KW-0560">Oxidoreductase</keyword>
<gene>
    <name evidence="4" type="ORF">B0I35DRAFT_517484</name>
</gene>
<dbReference type="OrthoDB" id="2735536at2759"/>
<dbReference type="InterPro" id="IPR015798">
    <property type="entry name" value="Cu_amine_oxidase_C"/>
</dbReference>
<dbReference type="GO" id="GO:0005507">
    <property type="term" value="F:copper ion binding"/>
    <property type="evidence" value="ECO:0007669"/>
    <property type="project" value="InterPro"/>
</dbReference>
<keyword evidence="5" id="KW-1185">Reference proteome</keyword>
<dbReference type="GO" id="GO:0009308">
    <property type="term" value="P:amine metabolic process"/>
    <property type="evidence" value="ECO:0007669"/>
    <property type="project" value="InterPro"/>
</dbReference>
<dbReference type="Pfam" id="PF01179">
    <property type="entry name" value="Cu_amine_oxid"/>
    <property type="match status" value="1"/>
</dbReference>
<evidence type="ECO:0000256" key="1">
    <source>
        <dbReference type="ARBA" id="ARBA00023002"/>
    </source>
</evidence>
<dbReference type="EMBL" id="JAGPNK010000038">
    <property type="protein sequence ID" value="KAH7303164.1"/>
    <property type="molecule type" value="Genomic_DNA"/>
</dbReference>
<dbReference type="SUPFAM" id="SSF49998">
    <property type="entry name" value="Amine oxidase catalytic domain"/>
    <property type="match status" value="1"/>
</dbReference>
<dbReference type="SUPFAM" id="SSF51735">
    <property type="entry name" value="NAD(P)-binding Rossmann-fold domains"/>
    <property type="match status" value="1"/>
</dbReference>
<sequence length="317" mass="35179">MPKSKGKVFYNAGYGPQLTGASGFVGSHIAAQLLSARYAVKVAFRSEAKANFVIHYASPFTFTIPDIQKDLLDPDVKGTTEILKAVEKTPSVKRVVVTLSFATVIDPFNSPRQVQLDSHTISHKGGQIQNDWNPVTHERPWRSKIHGYQASKTFAERIAWDFVESQKKTGSALSLMTICPPMVLGPVHPAAGITAAHPNESSAQLRDQCARRRIPPTRMPCSPTPETSKAHVAALDPKNLPFGTSEFHRLRQVHVDGAREITKGSGKRAIIRARNLVIQSILTVGNYQYIFAWIFWQNGNIELETRAFKLVNESIRE</sequence>
<feature type="domain" description="Copper amine oxidase catalytic" evidence="3">
    <location>
        <begin position="266"/>
        <end position="307"/>
    </location>
</feature>
<dbReference type="Gene3D" id="3.40.50.720">
    <property type="entry name" value="NAD(P)-binding Rossmann-like Domain"/>
    <property type="match status" value="2"/>
</dbReference>
<evidence type="ECO:0000313" key="4">
    <source>
        <dbReference type="EMBL" id="KAH7303164.1"/>
    </source>
</evidence>
<evidence type="ECO:0000259" key="3">
    <source>
        <dbReference type="Pfam" id="PF01179"/>
    </source>
</evidence>
<dbReference type="Gene3D" id="2.70.98.20">
    <property type="entry name" value="Copper amine oxidase, catalytic domain"/>
    <property type="match status" value="1"/>
</dbReference>
<dbReference type="AlphaFoldDB" id="A0A8K0SB76"/>
<accession>A0A8K0SB76</accession>
<dbReference type="Proteomes" id="UP000813444">
    <property type="component" value="Unassembled WGS sequence"/>
</dbReference>
<dbReference type="GO" id="GO:0016616">
    <property type="term" value="F:oxidoreductase activity, acting on the CH-OH group of donors, NAD or NADP as acceptor"/>
    <property type="evidence" value="ECO:0007669"/>
    <property type="project" value="TreeGrafter"/>
</dbReference>
<comment type="similarity">
    <text evidence="2">Belongs to the NAD(P)-dependent epimerase/dehydratase family. Dihydroflavonol-4-reductase subfamily.</text>
</comment>
<name>A0A8K0SB76_9HYPO</name>